<evidence type="ECO:0000313" key="10">
    <source>
        <dbReference type="Proteomes" id="UP000054937"/>
    </source>
</evidence>
<feature type="compositionally biased region" description="Acidic residues" evidence="7">
    <location>
        <begin position="376"/>
        <end position="393"/>
    </location>
</feature>
<evidence type="ECO:0000256" key="7">
    <source>
        <dbReference type="SAM" id="MobiDB-lite"/>
    </source>
</evidence>
<dbReference type="Pfam" id="PF26356">
    <property type="entry name" value="Pelota_N"/>
    <property type="match status" value="1"/>
</dbReference>
<dbReference type="EMBL" id="LDAU01000223">
    <property type="protein sequence ID" value="KRW99069.1"/>
    <property type="molecule type" value="Genomic_DNA"/>
</dbReference>
<accession>A0A0V0QA03</accession>
<dbReference type="GO" id="GO:0070481">
    <property type="term" value="P:nuclear-transcribed mRNA catabolic process, non-stop decay"/>
    <property type="evidence" value="ECO:0007669"/>
    <property type="project" value="InterPro"/>
</dbReference>
<organism evidence="9 10">
    <name type="scientific">Pseudocohnilembus persalinus</name>
    <name type="common">Ciliate</name>
    <dbReference type="NCBI Taxonomy" id="266149"/>
    <lineage>
        <taxon>Eukaryota</taxon>
        <taxon>Sar</taxon>
        <taxon>Alveolata</taxon>
        <taxon>Ciliophora</taxon>
        <taxon>Intramacronucleata</taxon>
        <taxon>Oligohymenophorea</taxon>
        <taxon>Scuticociliatia</taxon>
        <taxon>Philasterida</taxon>
        <taxon>Pseudocohnilembidae</taxon>
        <taxon>Pseudocohnilembus</taxon>
    </lineage>
</organism>
<dbReference type="GO" id="GO:0005737">
    <property type="term" value="C:cytoplasm"/>
    <property type="evidence" value="ECO:0007669"/>
    <property type="project" value="UniProtKB-SubCell"/>
</dbReference>
<dbReference type="InterPro" id="IPR038069">
    <property type="entry name" value="Pelota/DOM34_N"/>
</dbReference>
<dbReference type="Proteomes" id="UP000054937">
    <property type="component" value="Unassembled WGS sequence"/>
</dbReference>
<dbReference type="SMART" id="SM01194">
    <property type="entry name" value="eRF1_1"/>
    <property type="match status" value="1"/>
</dbReference>
<keyword evidence="5" id="KW-0963">Cytoplasm</keyword>
<dbReference type="Pfam" id="PF03464">
    <property type="entry name" value="eRF1_2"/>
    <property type="match status" value="1"/>
</dbReference>
<dbReference type="PANTHER" id="PTHR10853:SF0">
    <property type="entry name" value="PROTEIN PELOTA HOMOLOG"/>
    <property type="match status" value="1"/>
</dbReference>
<name>A0A0V0QA03_PSEPJ</name>
<evidence type="ECO:0000313" key="9">
    <source>
        <dbReference type="EMBL" id="KRW99069.1"/>
    </source>
</evidence>
<evidence type="ECO:0000256" key="3">
    <source>
        <dbReference type="ARBA" id="ARBA00009504"/>
    </source>
</evidence>
<dbReference type="InterPro" id="IPR005140">
    <property type="entry name" value="eRF1_Pelota-like_N"/>
</dbReference>
<keyword evidence="10" id="KW-1185">Reference proteome</keyword>
<dbReference type="SUPFAM" id="SSF55315">
    <property type="entry name" value="L30e-like"/>
    <property type="match status" value="1"/>
</dbReference>
<evidence type="ECO:0000256" key="5">
    <source>
        <dbReference type="ARBA" id="ARBA00022490"/>
    </source>
</evidence>
<dbReference type="GO" id="GO:0046872">
    <property type="term" value="F:metal ion binding"/>
    <property type="evidence" value="ECO:0007669"/>
    <property type="project" value="UniProtKB-KW"/>
</dbReference>
<dbReference type="GO" id="GO:0071025">
    <property type="term" value="P:RNA surveillance"/>
    <property type="evidence" value="ECO:0007669"/>
    <property type="project" value="InterPro"/>
</dbReference>
<comment type="caution">
    <text evidence="9">The sequence shown here is derived from an EMBL/GenBank/DDBJ whole genome shotgun (WGS) entry which is preliminary data.</text>
</comment>
<proteinExistence type="inferred from homology"/>
<dbReference type="InterPro" id="IPR005141">
    <property type="entry name" value="eRF1_2"/>
</dbReference>
<feature type="compositionally biased region" description="Basic and acidic residues" evidence="7">
    <location>
        <begin position="401"/>
        <end position="423"/>
    </location>
</feature>
<dbReference type="FunFam" id="3.30.1330.30:FF:000008">
    <property type="entry name" value="Protein pelota homolog"/>
    <property type="match status" value="1"/>
</dbReference>
<dbReference type="OMA" id="DDLWHLK"/>
<dbReference type="Gene3D" id="2.30.30.870">
    <property type="entry name" value="Pelota, domain A"/>
    <property type="match status" value="1"/>
</dbReference>
<feature type="compositionally biased region" description="Acidic residues" evidence="7">
    <location>
        <begin position="449"/>
        <end position="458"/>
    </location>
</feature>
<dbReference type="AlphaFoldDB" id="A0A0V0QA03"/>
<evidence type="ECO:0000256" key="1">
    <source>
        <dbReference type="ARBA" id="ARBA00001968"/>
    </source>
</evidence>
<dbReference type="FunFam" id="2.30.30.870:FF:000001">
    <property type="entry name" value="Protein pelota homolog"/>
    <property type="match status" value="1"/>
</dbReference>
<feature type="domain" description="eRF1/Pelota-like N-terminal" evidence="8">
    <location>
        <begin position="1"/>
        <end position="130"/>
    </location>
</feature>
<evidence type="ECO:0000259" key="8">
    <source>
        <dbReference type="SMART" id="SM01194"/>
    </source>
</evidence>
<evidence type="ECO:0000256" key="4">
    <source>
        <dbReference type="ARBA" id="ARBA00013382"/>
    </source>
</evidence>
<dbReference type="Pfam" id="PF03465">
    <property type="entry name" value="eRF1_3"/>
    <property type="match status" value="1"/>
</dbReference>
<dbReference type="SUPFAM" id="SSF159065">
    <property type="entry name" value="Dom34/Pelota N-terminal domain-like"/>
    <property type="match status" value="1"/>
</dbReference>
<dbReference type="SUPFAM" id="SSF53137">
    <property type="entry name" value="Translational machinery components"/>
    <property type="match status" value="1"/>
</dbReference>
<evidence type="ECO:0000256" key="6">
    <source>
        <dbReference type="ARBA" id="ARBA00022723"/>
    </source>
</evidence>
<dbReference type="NCBIfam" id="TIGR00111">
    <property type="entry name" value="pelota"/>
    <property type="match status" value="1"/>
</dbReference>
<dbReference type="InParanoid" id="A0A0V0QA03"/>
<dbReference type="InterPro" id="IPR058547">
    <property type="entry name" value="Pelota_N"/>
</dbReference>
<comment type="similarity">
    <text evidence="3">Belongs to the eukaryotic release factor 1 family. Pelota subfamily.</text>
</comment>
<sequence>MKILKRKIIKGQGFVQMIPTEEEDLWHIYNLIHEGDKIKSITTRKVVSVSQTGVKNAQKKRIVLTLKIVKISYHASDHLALEIKGINVEKNDYLSLNQFHTFTVDLDTPITIIKNDWYGYHFKILKELSDPAQDTDVAALVMDEGIGHLCFVKSQITLMKQKIEKSIPKKRQGASGHDTEMQKFYKLCFDAIMLIDFRDVQCLILASPGTIKDDFLKYIKEQAMLIQYQQKFKQLAILQKIICVKSSTGYLNSLNEALQDPSVINRLQDTKAIKQIKIFDEFYKELSKDENMVAYSEKSVIECYKQQAIKKLLISDKLFRTKDLNKRRFFNGLVDSIARQGGETYIFSSLHKSGENLNNLSGIAAILKFPVILDDDEDESEDEEQEQNEEDENGNQKKQQNQHEEQKKQEKSKKKFDIDKLDIGEDEYDDDEDNGEEDDDFQNYKMEDYNEEEEEQKK</sequence>
<dbReference type="GO" id="GO:0032790">
    <property type="term" value="P:ribosome disassembly"/>
    <property type="evidence" value="ECO:0007669"/>
    <property type="project" value="TreeGrafter"/>
</dbReference>
<feature type="region of interest" description="Disordered" evidence="7">
    <location>
        <begin position="376"/>
        <end position="458"/>
    </location>
</feature>
<gene>
    <name evidence="9" type="ORF">PPERSA_11670</name>
</gene>
<dbReference type="InterPro" id="IPR005142">
    <property type="entry name" value="eRF1_3"/>
</dbReference>
<protein>
    <recommendedName>
        <fullName evidence="4">Eukaryotic peptide chain release factor subunit 1</fullName>
    </recommendedName>
</protein>
<dbReference type="Gene3D" id="3.30.1330.30">
    <property type="match status" value="1"/>
</dbReference>
<reference evidence="9 10" key="1">
    <citation type="journal article" date="2015" name="Sci. Rep.">
        <title>Genome of the facultative scuticociliatosis pathogen Pseudocohnilembus persalinus provides insight into its virulence through horizontal gene transfer.</title>
        <authorList>
            <person name="Xiong J."/>
            <person name="Wang G."/>
            <person name="Cheng J."/>
            <person name="Tian M."/>
            <person name="Pan X."/>
            <person name="Warren A."/>
            <person name="Jiang C."/>
            <person name="Yuan D."/>
            <person name="Miao W."/>
        </authorList>
    </citation>
    <scope>NUCLEOTIDE SEQUENCE [LARGE SCALE GENOMIC DNA]</scope>
    <source>
        <strain evidence="9">36N120E</strain>
    </source>
</reference>
<dbReference type="OrthoDB" id="10249111at2759"/>
<comment type="cofactor">
    <cofactor evidence="1">
        <name>a divalent metal cation</name>
        <dbReference type="ChEBI" id="CHEBI:60240"/>
    </cofactor>
</comment>
<dbReference type="PANTHER" id="PTHR10853">
    <property type="entry name" value="PELOTA"/>
    <property type="match status" value="1"/>
</dbReference>
<dbReference type="Gene3D" id="3.30.420.60">
    <property type="entry name" value="eRF1 domain 2"/>
    <property type="match status" value="1"/>
</dbReference>
<keyword evidence="6" id="KW-0479">Metal-binding</keyword>
<dbReference type="InterPro" id="IPR004405">
    <property type="entry name" value="TF_pelota"/>
</dbReference>
<comment type="subcellular location">
    <subcellularLocation>
        <location evidence="2">Cytoplasm</location>
    </subcellularLocation>
</comment>
<dbReference type="GO" id="GO:0070966">
    <property type="term" value="P:nuclear-transcribed mRNA catabolic process, no-go decay"/>
    <property type="evidence" value="ECO:0007669"/>
    <property type="project" value="InterPro"/>
</dbReference>
<feature type="compositionally biased region" description="Acidic residues" evidence="7">
    <location>
        <begin position="424"/>
        <end position="441"/>
    </location>
</feature>
<dbReference type="InterPro" id="IPR029064">
    <property type="entry name" value="Ribosomal_eL30-like_sf"/>
</dbReference>
<dbReference type="GO" id="GO:0070651">
    <property type="term" value="P:nonfunctional rRNA decay"/>
    <property type="evidence" value="ECO:0007669"/>
    <property type="project" value="TreeGrafter"/>
</dbReference>
<dbReference type="InterPro" id="IPR042226">
    <property type="entry name" value="eFR1_2_sf"/>
</dbReference>
<evidence type="ECO:0000256" key="2">
    <source>
        <dbReference type="ARBA" id="ARBA00004496"/>
    </source>
</evidence>
<dbReference type="FunCoup" id="A0A0V0QA03">
    <property type="interactions" value="155"/>
</dbReference>